<sequence>MVELAGAQTVRTIGAAHDRLRTEIEAHAAVRVRLDGIEDFDLSLIQLLLAARRAAGAAGKSLTLASPATGALRTALDRAGFLASDPADPLGGPPFWLQASDLS</sequence>
<dbReference type="InterPro" id="IPR058548">
    <property type="entry name" value="MlaB-like_STAS"/>
</dbReference>
<dbReference type="Pfam" id="PF13466">
    <property type="entry name" value="STAS_2"/>
    <property type="match status" value="1"/>
</dbReference>
<feature type="region of interest" description="Disordered" evidence="1">
    <location>
        <begin position="84"/>
        <end position="103"/>
    </location>
</feature>
<dbReference type="AlphaFoldDB" id="A0A327L076"/>
<keyword evidence="4" id="KW-1185">Reference proteome</keyword>
<dbReference type="Gene3D" id="3.30.750.24">
    <property type="entry name" value="STAS domain"/>
    <property type="match status" value="1"/>
</dbReference>
<proteinExistence type="predicted"/>
<accession>A0A327L076</accession>
<dbReference type="EMBL" id="NPEX01000206">
    <property type="protein sequence ID" value="RAI41038.1"/>
    <property type="molecule type" value="Genomic_DNA"/>
</dbReference>
<evidence type="ECO:0000259" key="2">
    <source>
        <dbReference type="PROSITE" id="PS50801"/>
    </source>
</evidence>
<dbReference type="InterPro" id="IPR002645">
    <property type="entry name" value="STAS_dom"/>
</dbReference>
<comment type="caution">
    <text evidence="3">The sequence shown here is derived from an EMBL/GenBank/DDBJ whole genome shotgun (WGS) entry which is preliminary data.</text>
</comment>
<dbReference type="OrthoDB" id="7576888at2"/>
<dbReference type="InterPro" id="IPR036513">
    <property type="entry name" value="STAS_dom_sf"/>
</dbReference>
<name>A0A327L076_9BRAD</name>
<organism evidence="3 4">
    <name type="scientific">Rhodoplanes roseus</name>
    <dbReference type="NCBI Taxonomy" id="29409"/>
    <lineage>
        <taxon>Bacteria</taxon>
        <taxon>Pseudomonadati</taxon>
        <taxon>Pseudomonadota</taxon>
        <taxon>Alphaproteobacteria</taxon>
        <taxon>Hyphomicrobiales</taxon>
        <taxon>Nitrobacteraceae</taxon>
        <taxon>Rhodoplanes</taxon>
    </lineage>
</organism>
<gene>
    <name evidence="3" type="ORF">CH341_22530</name>
</gene>
<dbReference type="PROSITE" id="PS50801">
    <property type="entry name" value="STAS"/>
    <property type="match status" value="1"/>
</dbReference>
<protein>
    <recommendedName>
        <fullName evidence="2">STAS domain-containing protein</fullName>
    </recommendedName>
</protein>
<dbReference type="Proteomes" id="UP000249130">
    <property type="component" value="Unassembled WGS sequence"/>
</dbReference>
<dbReference type="SUPFAM" id="SSF52091">
    <property type="entry name" value="SpoIIaa-like"/>
    <property type="match status" value="1"/>
</dbReference>
<evidence type="ECO:0000313" key="4">
    <source>
        <dbReference type="Proteomes" id="UP000249130"/>
    </source>
</evidence>
<feature type="domain" description="STAS" evidence="2">
    <location>
        <begin position="1"/>
        <end position="103"/>
    </location>
</feature>
<evidence type="ECO:0000256" key="1">
    <source>
        <dbReference type="SAM" id="MobiDB-lite"/>
    </source>
</evidence>
<evidence type="ECO:0000313" key="3">
    <source>
        <dbReference type="EMBL" id="RAI41038.1"/>
    </source>
</evidence>
<reference evidence="3 4" key="1">
    <citation type="submission" date="2017-07" db="EMBL/GenBank/DDBJ databases">
        <title>Draft Genome Sequences of Select Purple Nonsulfur Bacteria.</title>
        <authorList>
            <person name="Lasarre B."/>
            <person name="Mckinlay J.B."/>
        </authorList>
    </citation>
    <scope>NUCLEOTIDE SEQUENCE [LARGE SCALE GENOMIC DNA]</scope>
    <source>
        <strain evidence="3 4">DSM 5909</strain>
    </source>
</reference>